<evidence type="ECO:0000313" key="7">
    <source>
        <dbReference type="Proteomes" id="UP000286712"/>
    </source>
</evidence>
<reference evidence="7 8" key="1">
    <citation type="journal article" date="2019" name="Extremophiles">
        <title>Biogeography of thermophiles and predominance of Thermus scotoductus in domestic water heaters.</title>
        <authorList>
            <person name="Wilpiszeski R.L."/>
            <person name="Zhang Z."/>
            <person name="House C.H."/>
        </authorList>
    </citation>
    <scope>NUCLEOTIDE SEQUENCE [LARGE SCALE GENOMIC DNA]</scope>
    <source>
        <strain evidence="6 8">16_S16</strain>
        <strain evidence="5 7">27_S27</strain>
    </source>
</reference>
<evidence type="ECO:0000313" key="8">
    <source>
        <dbReference type="Proteomes" id="UP000288347"/>
    </source>
</evidence>
<dbReference type="Pfam" id="PF00535">
    <property type="entry name" value="Glycos_transf_2"/>
    <property type="match status" value="1"/>
</dbReference>
<name>A0A430S196_THESC</name>
<keyword evidence="2" id="KW-0328">Glycosyltransferase</keyword>
<comment type="caution">
    <text evidence="5">The sequence shown here is derived from an EMBL/GenBank/DDBJ whole genome shotgun (WGS) entry which is preliminary data.</text>
</comment>
<dbReference type="GO" id="GO:0016757">
    <property type="term" value="F:glycosyltransferase activity"/>
    <property type="evidence" value="ECO:0007669"/>
    <property type="project" value="UniProtKB-KW"/>
</dbReference>
<organism evidence="5 7">
    <name type="scientific">Thermus scotoductus</name>
    <dbReference type="NCBI Taxonomy" id="37636"/>
    <lineage>
        <taxon>Bacteria</taxon>
        <taxon>Thermotogati</taxon>
        <taxon>Deinococcota</taxon>
        <taxon>Deinococci</taxon>
        <taxon>Thermales</taxon>
        <taxon>Thermaceae</taxon>
        <taxon>Thermus</taxon>
    </lineage>
</organism>
<sequence>MRLSLIIPTRNRPSLLREALRSLLRQTYPFFEAVVVDDGEGEGLEVAQGLGDPRIRALPQPGRGQVEARRAGLRAARALRRGGLVYSGGVFLLPHEELPYEPGPIGEGLLRDNPILASGSGLLRKDLEDLGGLDPGMGHYWDWDLWLRAYRAGLPFRYLKGPNVGIRVHGGNQSYGAHLEERRRDLEALRAKHGLGPLVLKDHLRLHRELRAQGLSP</sequence>
<dbReference type="InterPro" id="IPR029044">
    <property type="entry name" value="Nucleotide-diphossugar_trans"/>
</dbReference>
<evidence type="ECO:0000259" key="4">
    <source>
        <dbReference type="Pfam" id="PF00535"/>
    </source>
</evidence>
<evidence type="ECO:0000313" key="5">
    <source>
        <dbReference type="EMBL" id="RTH27369.1"/>
    </source>
</evidence>
<dbReference type="InterPro" id="IPR050834">
    <property type="entry name" value="Glycosyltransf_2"/>
</dbReference>
<dbReference type="EMBL" id="PEMH01000058">
    <property type="protein sequence ID" value="RTI02340.1"/>
    <property type="molecule type" value="Genomic_DNA"/>
</dbReference>
<dbReference type="PANTHER" id="PTHR43685">
    <property type="entry name" value="GLYCOSYLTRANSFERASE"/>
    <property type="match status" value="1"/>
</dbReference>
<gene>
    <name evidence="6" type="ORF">CSW29_02685</name>
    <name evidence="5" type="ORF">CSW40_03060</name>
</gene>
<dbReference type="CDD" id="cd00761">
    <property type="entry name" value="Glyco_tranf_GTA_type"/>
    <property type="match status" value="1"/>
</dbReference>
<feature type="domain" description="Glycosyltransferase 2-like" evidence="4">
    <location>
        <begin position="4"/>
        <end position="77"/>
    </location>
</feature>
<dbReference type="AlphaFoldDB" id="A0A430S196"/>
<proteinExistence type="inferred from homology"/>
<dbReference type="PANTHER" id="PTHR43685:SF5">
    <property type="entry name" value="GLYCOSYLTRANSFERASE EPSE-RELATED"/>
    <property type="match status" value="1"/>
</dbReference>
<keyword evidence="3 5" id="KW-0808">Transferase</keyword>
<dbReference type="Proteomes" id="UP000286712">
    <property type="component" value="Unassembled WGS sequence"/>
</dbReference>
<dbReference type="Gene3D" id="3.90.550.10">
    <property type="entry name" value="Spore Coat Polysaccharide Biosynthesis Protein SpsA, Chain A"/>
    <property type="match status" value="2"/>
</dbReference>
<evidence type="ECO:0000256" key="1">
    <source>
        <dbReference type="ARBA" id="ARBA00006739"/>
    </source>
</evidence>
<dbReference type="Proteomes" id="UP000288347">
    <property type="component" value="Unassembled WGS sequence"/>
</dbReference>
<protein>
    <submittedName>
        <fullName evidence="5">Glycosyl transferase family 2</fullName>
    </submittedName>
</protein>
<dbReference type="SUPFAM" id="SSF53448">
    <property type="entry name" value="Nucleotide-diphospho-sugar transferases"/>
    <property type="match status" value="1"/>
</dbReference>
<evidence type="ECO:0000313" key="6">
    <source>
        <dbReference type="EMBL" id="RTI02340.1"/>
    </source>
</evidence>
<dbReference type="InterPro" id="IPR001173">
    <property type="entry name" value="Glyco_trans_2-like"/>
</dbReference>
<dbReference type="RefSeq" id="WP_126212828.1">
    <property type="nucleotide sequence ID" value="NZ_PELW01000061.1"/>
</dbReference>
<accession>A0A430S196</accession>
<evidence type="ECO:0000256" key="3">
    <source>
        <dbReference type="ARBA" id="ARBA00022679"/>
    </source>
</evidence>
<dbReference type="EMBL" id="PELW01000061">
    <property type="protein sequence ID" value="RTH27369.1"/>
    <property type="molecule type" value="Genomic_DNA"/>
</dbReference>
<evidence type="ECO:0000256" key="2">
    <source>
        <dbReference type="ARBA" id="ARBA00022676"/>
    </source>
</evidence>
<comment type="similarity">
    <text evidence="1">Belongs to the glycosyltransferase 2 family.</text>
</comment>